<evidence type="ECO:0000256" key="1">
    <source>
        <dbReference type="SAM" id="SignalP"/>
    </source>
</evidence>
<name>A0AAN6N027_9PEZI</name>
<reference evidence="3" key="1">
    <citation type="journal article" date="2023" name="Mol. Phylogenet. Evol.">
        <title>Genome-scale phylogeny and comparative genomics of the fungal order Sordariales.</title>
        <authorList>
            <person name="Hensen N."/>
            <person name="Bonometti L."/>
            <person name="Westerberg I."/>
            <person name="Brannstrom I.O."/>
            <person name="Guillou S."/>
            <person name="Cros-Aarteil S."/>
            <person name="Calhoun S."/>
            <person name="Haridas S."/>
            <person name="Kuo A."/>
            <person name="Mondo S."/>
            <person name="Pangilinan J."/>
            <person name="Riley R."/>
            <person name="LaButti K."/>
            <person name="Andreopoulos B."/>
            <person name="Lipzen A."/>
            <person name="Chen C."/>
            <person name="Yan M."/>
            <person name="Daum C."/>
            <person name="Ng V."/>
            <person name="Clum A."/>
            <person name="Steindorff A."/>
            <person name="Ohm R.A."/>
            <person name="Martin F."/>
            <person name="Silar P."/>
            <person name="Natvig D.O."/>
            <person name="Lalanne C."/>
            <person name="Gautier V."/>
            <person name="Ament-Velasquez S.L."/>
            <person name="Kruys A."/>
            <person name="Hutchinson M.I."/>
            <person name="Powell A.J."/>
            <person name="Barry K."/>
            <person name="Miller A.N."/>
            <person name="Grigoriev I.V."/>
            <person name="Debuchy R."/>
            <person name="Gladieux P."/>
            <person name="Hiltunen Thoren M."/>
            <person name="Johannesson H."/>
        </authorList>
    </citation>
    <scope>NUCLEOTIDE SEQUENCE [LARGE SCALE GENOMIC DNA]</scope>
    <source>
        <strain evidence="3">CBS 340.73</strain>
    </source>
</reference>
<dbReference type="InterPro" id="IPR029052">
    <property type="entry name" value="Metallo-depent_PP-like"/>
</dbReference>
<gene>
    <name evidence="2" type="ORF">QBC46DRAFT_269099</name>
</gene>
<dbReference type="SUPFAM" id="SSF56300">
    <property type="entry name" value="Metallo-dependent phosphatases"/>
    <property type="match status" value="1"/>
</dbReference>
<dbReference type="AlphaFoldDB" id="A0AAN6N027"/>
<keyword evidence="1" id="KW-0732">Signal</keyword>
<comment type="caution">
    <text evidence="2">The sequence shown here is derived from an EMBL/GenBank/DDBJ whole genome shotgun (WGS) entry which is preliminary data.</text>
</comment>
<proteinExistence type="predicted"/>
<feature type="chain" id="PRO_5042866201" evidence="1">
    <location>
        <begin position="20"/>
        <end position="445"/>
    </location>
</feature>
<dbReference type="Gene3D" id="3.60.21.10">
    <property type="match status" value="1"/>
</dbReference>
<dbReference type="CDD" id="cd07383">
    <property type="entry name" value="MPP_Dcr2"/>
    <property type="match status" value="1"/>
</dbReference>
<protein>
    <submittedName>
        <fullName evidence="2">Metallophosphoesterase</fullName>
    </submittedName>
</protein>
<dbReference type="GO" id="GO:0016788">
    <property type="term" value="F:hydrolase activity, acting on ester bonds"/>
    <property type="evidence" value="ECO:0007669"/>
    <property type="project" value="TreeGrafter"/>
</dbReference>
<organism evidence="2 3">
    <name type="scientific">Diplogelasinospora grovesii</name>
    <dbReference type="NCBI Taxonomy" id="303347"/>
    <lineage>
        <taxon>Eukaryota</taxon>
        <taxon>Fungi</taxon>
        <taxon>Dikarya</taxon>
        <taxon>Ascomycota</taxon>
        <taxon>Pezizomycotina</taxon>
        <taxon>Sordariomycetes</taxon>
        <taxon>Sordariomycetidae</taxon>
        <taxon>Sordariales</taxon>
        <taxon>Diplogelasinosporaceae</taxon>
        <taxon>Diplogelasinospora</taxon>
    </lineage>
</organism>
<evidence type="ECO:0000313" key="3">
    <source>
        <dbReference type="Proteomes" id="UP001303473"/>
    </source>
</evidence>
<dbReference type="GO" id="GO:0005737">
    <property type="term" value="C:cytoplasm"/>
    <property type="evidence" value="ECO:0007669"/>
    <property type="project" value="TreeGrafter"/>
</dbReference>
<dbReference type="PANTHER" id="PTHR32440">
    <property type="entry name" value="PHOSPHATASE DCR2-RELATED-RELATED"/>
    <property type="match status" value="1"/>
</dbReference>
<evidence type="ECO:0000313" key="2">
    <source>
        <dbReference type="EMBL" id="KAK3936700.1"/>
    </source>
</evidence>
<dbReference type="Proteomes" id="UP001303473">
    <property type="component" value="Unassembled WGS sequence"/>
</dbReference>
<keyword evidence="3" id="KW-1185">Reference proteome</keyword>
<feature type="signal peptide" evidence="1">
    <location>
        <begin position="1"/>
        <end position="19"/>
    </location>
</feature>
<sequence>MLFVVLATGLLFLALPSSQFPSFKPTPGKKYSNSSVYSPLHFSRDGTFQLSIFEDLHFGENAWDSWGPQQDINSVKVLDQILDSEPSLGLVVLNGDLITGENTFLENSTHYVDQIVGPMVERGLTWASTYGNHDSDYNISRSGILERERLWPNARTTQMVFNENAGVSNYYLPVYPSARCTSATCSPELLLWFFDSRGGFLFQQKNPQTGNRVGQPDWVDTSVVNWFQQTNALLTNQAGKVIPSLAFVHIPTNASLALQEHGVNPNRQPGINDDVPLAQQAQGWCPDGANDGTCAYGGQDMPFMQAITTTPGLMALFSGHDHGDTWCYKWDTLLPGMTVAGNGVNICFGQHSGYGGYGNWIRGARQVVVTKEKLKDYEVDTYIRLESGAKVGAVTLNSTYGQDTYPQTPDDMTHCPTCNYTVITPGPGSKKMKRGLQQVFRLTGS</sequence>
<dbReference type="EMBL" id="MU853875">
    <property type="protein sequence ID" value="KAK3936700.1"/>
    <property type="molecule type" value="Genomic_DNA"/>
</dbReference>
<accession>A0AAN6N027</accession>
<dbReference type="PANTHER" id="PTHR32440:SF11">
    <property type="entry name" value="METALLOPHOSPHOESTERASE DOMAIN-CONTAINING PROTEIN"/>
    <property type="match status" value="1"/>
</dbReference>